<evidence type="ECO:0000256" key="1">
    <source>
        <dbReference type="ARBA" id="ARBA00022723"/>
    </source>
</evidence>
<dbReference type="PROSITE" id="PS50103">
    <property type="entry name" value="ZF_C3H1"/>
    <property type="match status" value="1"/>
</dbReference>
<evidence type="ECO:0000259" key="6">
    <source>
        <dbReference type="PROSITE" id="PS50103"/>
    </source>
</evidence>
<keyword evidence="9" id="KW-1185">Reference proteome</keyword>
<keyword evidence="3 5" id="KW-0862">Zinc</keyword>
<protein>
    <recommendedName>
        <fullName evidence="10">MYND-type domain-containing protein</fullName>
    </recommendedName>
</protein>
<dbReference type="InterPro" id="IPR000571">
    <property type="entry name" value="Znf_CCCH"/>
</dbReference>
<dbReference type="Proteomes" id="UP001497453">
    <property type="component" value="Chromosome 4"/>
</dbReference>
<evidence type="ECO:0000256" key="3">
    <source>
        <dbReference type="ARBA" id="ARBA00022833"/>
    </source>
</evidence>
<dbReference type="Pfam" id="PF01753">
    <property type="entry name" value="zf-MYND"/>
    <property type="match status" value="1"/>
</dbReference>
<keyword evidence="2 4" id="KW-0863">Zinc-finger</keyword>
<gene>
    <name evidence="8" type="ORF">GFSPODELE1_LOCUS5622</name>
</gene>
<proteinExistence type="predicted"/>
<dbReference type="EMBL" id="OZ037947">
    <property type="protein sequence ID" value="CAL1705861.1"/>
    <property type="molecule type" value="Genomic_DNA"/>
</dbReference>
<dbReference type="PROSITE" id="PS50865">
    <property type="entry name" value="ZF_MYND_2"/>
    <property type="match status" value="1"/>
</dbReference>
<sequence>MYFVAEYREFWNMVLNYHSPAGTTGVKEWNQLLAKLKKDRNPKLIPCMFFAREAGCLDPICPFLHDEEACIRVREEVLEARRQELRRPTTRDLTQQYLVESTRIRSSRPSTLSSRSFDDPDPDIDRLWDDNDNVEKICSNPLCLKVQWKQPAARVDNPSMMLCSRCKVTHYCSPECQKRDWKRHKKEPCLPYEEMVENDDLWTRWGTRKGTGNVMIHVDEDM</sequence>
<accession>A0ABP1DDC0</accession>
<evidence type="ECO:0008006" key="10">
    <source>
        <dbReference type="Google" id="ProtNLM"/>
    </source>
</evidence>
<evidence type="ECO:0000313" key="8">
    <source>
        <dbReference type="EMBL" id="CAL1705861.1"/>
    </source>
</evidence>
<feature type="zinc finger region" description="C3H1-type" evidence="5">
    <location>
        <begin position="41"/>
        <end position="68"/>
    </location>
</feature>
<evidence type="ECO:0000256" key="5">
    <source>
        <dbReference type="PROSITE-ProRule" id="PRU00723"/>
    </source>
</evidence>
<evidence type="ECO:0000259" key="7">
    <source>
        <dbReference type="PROSITE" id="PS50865"/>
    </source>
</evidence>
<organism evidence="8 9">
    <name type="scientific">Somion occarium</name>
    <dbReference type="NCBI Taxonomy" id="3059160"/>
    <lineage>
        <taxon>Eukaryota</taxon>
        <taxon>Fungi</taxon>
        <taxon>Dikarya</taxon>
        <taxon>Basidiomycota</taxon>
        <taxon>Agaricomycotina</taxon>
        <taxon>Agaricomycetes</taxon>
        <taxon>Polyporales</taxon>
        <taxon>Cerrenaceae</taxon>
        <taxon>Somion</taxon>
    </lineage>
</organism>
<keyword evidence="1 5" id="KW-0479">Metal-binding</keyword>
<feature type="domain" description="C3H1-type" evidence="6">
    <location>
        <begin position="41"/>
        <end position="68"/>
    </location>
</feature>
<evidence type="ECO:0000313" key="9">
    <source>
        <dbReference type="Proteomes" id="UP001497453"/>
    </source>
</evidence>
<name>A0ABP1DDC0_9APHY</name>
<dbReference type="Gene3D" id="6.10.140.2220">
    <property type="match status" value="1"/>
</dbReference>
<evidence type="ECO:0000256" key="4">
    <source>
        <dbReference type="PROSITE-ProRule" id="PRU00134"/>
    </source>
</evidence>
<reference evidence="9" key="1">
    <citation type="submission" date="2024-04" db="EMBL/GenBank/DDBJ databases">
        <authorList>
            <person name="Shaw F."/>
            <person name="Minotto A."/>
        </authorList>
    </citation>
    <scope>NUCLEOTIDE SEQUENCE [LARGE SCALE GENOMIC DNA]</scope>
</reference>
<evidence type="ECO:0000256" key="2">
    <source>
        <dbReference type="ARBA" id="ARBA00022771"/>
    </source>
</evidence>
<dbReference type="SUPFAM" id="SSF144232">
    <property type="entry name" value="HIT/MYND zinc finger-like"/>
    <property type="match status" value="1"/>
</dbReference>
<feature type="domain" description="MYND-type" evidence="7">
    <location>
        <begin position="140"/>
        <end position="189"/>
    </location>
</feature>
<dbReference type="InterPro" id="IPR002893">
    <property type="entry name" value="Znf_MYND"/>
</dbReference>